<dbReference type="InParanoid" id="F0YPQ2"/>
<keyword evidence="9" id="KW-1185">Reference proteome</keyword>
<organism evidence="9">
    <name type="scientific">Aureococcus anophagefferens</name>
    <name type="common">Harmful bloom alga</name>
    <dbReference type="NCBI Taxonomy" id="44056"/>
    <lineage>
        <taxon>Eukaryota</taxon>
        <taxon>Sar</taxon>
        <taxon>Stramenopiles</taxon>
        <taxon>Ochrophyta</taxon>
        <taxon>Pelagophyceae</taxon>
        <taxon>Pelagomonadales</taxon>
        <taxon>Pelagomonadaceae</taxon>
        <taxon>Aureococcus</taxon>
    </lineage>
</organism>
<feature type="domain" description="RING-type" evidence="6">
    <location>
        <begin position="135"/>
        <end position="174"/>
    </location>
</feature>
<evidence type="ECO:0008006" key="10">
    <source>
        <dbReference type="Google" id="ProtNLM"/>
    </source>
</evidence>
<dbReference type="KEGG" id="aaf:AURANDRAFT_39479"/>
<dbReference type="Gene3D" id="6.10.140.2220">
    <property type="match status" value="1"/>
</dbReference>
<dbReference type="Proteomes" id="UP000002729">
    <property type="component" value="Unassembled WGS sequence"/>
</dbReference>
<dbReference type="PROSITE" id="PS50089">
    <property type="entry name" value="ZF_RING_2"/>
    <property type="match status" value="1"/>
</dbReference>
<dbReference type="Gene3D" id="1.25.40.10">
    <property type="entry name" value="Tetratricopeptide repeat domain"/>
    <property type="match status" value="1"/>
</dbReference>
<dbReference type="PANTHER" id="PTHR11102:SF160">
    <property type="entry name" value="ERAD-ASSOCIATED E3 UBIQUITIN-PROTEIN LIGASE COMPONENT HRD3"/>
    <property type="match status" value="1"/>
</dbReference>
<keyword evidence="2 5" id="KW-0863">Zinc-finger</keyword>
<dbReference type="InterPro" id="IPR050767">
    <property type="entry name" value="Sel1_AlgK"/>
</dbReference>
<dbReference type="PROSITE" id="PS50865">
    <property type="entry name" value="ZF_MYND_2"/>
    <property type="match status" value="1"/>
</dbReference>
<sequence length="351" mass="39324">MSWQEKKLEYETRMARARGKKLDTLKTCTICGADKAKACKGCGTTAYCSTDCQRIDWRDRGHRKVCKKIQAAEAARAEAPTPSPSPPRDVFYGPAPRSHADEVRARIAAEHEAARVRREANPEREPTSARLGSRCPICLEDWDVNSPGVFRICCCRMVCLTCEHKIETACPLCRVPRAKDIAEELARLRRHVENEVPEAITCLGSVYKRGWLGLVKSEKKAAKIYRRAVELGNVRAMVFLGEFYEHGSGVKLDKKKAERLYRAAADRGDACGQSRLGFLLDSEEKFEEAVRYYALSANQGYTYAENSLGCCYMDGAGTEVDLGKARYWFERAAAKGHENAIQNLARLDARV</sequence>
<dbReference type="EMBL" id="GL833258">
    <property type="protein sequence ID" value="EGB02905.1"/>
    <property type="molecule type" value="Genomic_DNA"/>
</dbReference>
<dbReference type="SMART" id="SM00671">
    <property type="entry name" value="SEL1"/>
    <property type="match status" value="4"/>
</dbReference>
<dbReference type="InterPro" id="IPR001841">
    <property type="entry name" value="Znf_RING"/>
</dbReference>
<name>F0YPQ2_AURAN</name>
<dbReference type="PANTHER" id="PTHR11102">
    <property type="entry name" value="SEL-1-LIKE PROTEIN"/>
    <property type="match status" value="1"/>
</dbReference>
<evidence type="ECO:0000256" key="4">
    <source>
        <dbReference type="ARBA" id="ARBA00038101"/>
    </source>
</evidence>
<dbReference type="InterPro" id="IPR011990">
    <property type="entry name" value="TPR-like_helical_dom_sf"/>
</dbReference>
<protein>
    <recommendedName>
        <fullName evidence="10">MYND-type domain-containing protein</fullName>
    </recommendedName>
</protein>
<evidence type="ECO:0000256" key="3">
    <source>
        <dbReference type="ARBA" id="ARBA00022833"/>
    </source>
</evidence>
<evidence type="ECO:0000256" key="1">
    <source>
        <dbReference type="ARBA" id="ARBA00022723"/>
    </source>
</evidence>
<dbReference type="PROSITE" id="PS01360">
    <property type="entry name" value="ZF_MYND_1"/>
    <property type="match status" value="1"/>
</dbReference>
<dbReference type="eggNOG" id="KOG1550">
    <property type="taxonomic scope" value="Eukaryota"/>
</dbReference>
<comment type="similarity">
    <text evidence="4">Belongs to the sel-1 family.</text>
</comment>
<dbReference type="OrthoDB" id="27934at2759"/>
<evidence type="ECO:0000259" key="7">
    <source>
        <dbReference type="PROSITE" id="PS50865"/>
    </source>
</evidence>
<dbReference type="OMA" id="NIKMAFA"/>
<dbReference type="GO" id="GO:0008270">
    <property type="term" value="F:zinc ion binding"/>
    <property type="evidence" value="ECO:0007669"/>
    <property type="project" value="UniProtKB-KW"/>
</dbReference>
<dbReference type="Pfam" id="PF08238">
    <property type="entry name" value="Sel1"/>
    <property type="match status" value="4"/>
</dbReference>
<keyword evidence="1" id="KW-0479">Metal-binding</keyword>
<accession>F0YPQ2</accession>
<dbReference type="GeneID" id="20221986"/>
<evidence type="ECO:0000313" key="9">
    <source>
        <dbReference type="Proteomes" id="UP000002729"/>
    </source>
</evidence>
<reference evidence="8 9" key="1">
    <citation type="journal article" date="2011" name="Proc. Natl. Acad. Sci. U.S.A.">
        <title>Niche of harmful alga Aureococcus anophagefferens revealed through ecogenomics.</title>
        <authorList>
            <person name="Gobler C.J."/>
            <person name="Berry D.L."/>
            <person name="Dyhrman S.T."/>
            <person name="Wilhelm S.W."/>
            <person name="Salamov A."/>
            <person name="Lobanov A.V."/>
            <person name="Zhang Y."/>
            <person name="Collier J.L."/>
            <person name="Wurch L.L."/>
            <person name="Kustka A.B."/>
            <person name="Dill B.D."/>
            <person name="Shah M."/>
            <person name="VerBerkmoes N.C."/>
            <person name="Kuo A."/>
            <person name="Terry A."/>
            <person name="Pangilinan J."/>
            <person name="Lindquist E.A."/>
            <person name="Lucas S."/>
            <person name="Paulsen I.T."/>
            <person name="Hattenrath-Lehmann T.K."/>
            <person name="Talmage S.C."/>
            <person name="Walker E.A."/>
            <person name="Koch F."/>
            <person name="Burson A.M."/>
            <person name="Marcoval M.A."/>
            <person name="Tang Y.Z."/>
            <person name="Lecleir G.R."/>
            <person name="Coyne K.J."/>
            <person name="Berg G.M."/>
            <person name="Bertrand E.M."/>
            <person name="Saito M.A."/>
            <person name="Gladyshev V.N."/>
            <person name="Grigoriev I.V."/>
        </authorList>
    </citation>
    <scope>NUCLEOTIDE SEQUENCE [LARGE SCALE GENOMIC DNA]</scope>
    <source>
        <strain evidence="9">CCMP 1984</strain>
    </source>
</reference>
<evidence type="ECO:0000256" key="5">
    <source>
        <dbReference type="PROSITE-ProRule" id="PRU00134"/>
    </source>
</evidence>
<evidence type="ECO:0000256" key="2">
    <source>
        <dbReference type="ARBA" id="ARBA00022771"/>
    </source>
</evidence>
<dbReference type="SUPFAM" id="SSF57850">
    <property type="entry name" value="RING/U-box"/>
    <property type="match status" value="1"/>
</dbReference>
<dbReference type="AlphaFoldDB" id="F0YPQ2"/>
<proteinExistence type="inferred from homology"/>
<dbReference type="InterPro" id="IPR002893">
    <property type="entry name" value="Znf_MYND"/>
</dbReference>
<gene>
    <name evidence="8" type="ORF">AURANDRAFT_39479</name>
</gene>
<dbReference type="InterPro" id="IPR006597">
    <property type="entry name" value="Sel1-like"/>
</dbReference>
<dbReference type="SUPFAM" id="SSF144232">
    <property type="entry name" value="HIT/MYND zinc finger-like"/>
    <property type="match status" value="1"/>
</dbReference>
<evidence type="ECO:0000259" key="6">
    <source>
        <dbReference type="PROSITE" id="PS50089"/>
    </source>
</evidence>
<dbReference type="RefSeq" id="XP_009042394.1">
    <property type="nucleotide sequence ID" value="XM_009044146.1"/>
</dbReference>
<evidence type="ECO:0000313" key="8">
    <source>
        <dbReference type="EMBL" id="EGB02905.1"/>
    </source>
</evidence>
<keyword evidence="3" id="KW-0862">Zinc</keyword>
<dbReference type="SUPFAM" id="SSF81901">
    <property type="entry name" value="HCP-like"/>
    <property type="match status" value="1"/>
</dbReference>
<feature type="domain" description="MYND-type" evidence="7">
    <location>
        <begin position="28"/>
        <end position="66"/>
    </location>
</feature>
<dbReference type="Pfam" id="PF01753">
    <property type="entry name" value="zf-MYND"/>
    <property type="match status" value="1"/>
</dbReference>